<keyword evidence="1" id="KW-0732">Signal</keyword>
<evidence type="ECO:0000256" key="1">
    <source>
        <dbReference type="SAM" id="SignalP"/>
    </source>
</evidence>
<feature type="signal peptide" evidence="1">
    <location>
        <begin position="1"/>
        <end position="22"/>
    </location>
</feature>
<accession>A0AAD6YLI6</accession>
<dbReference type="EMBL" id="JARJCW010000006">
    <property type="protein sequence ID" value="KAJ7223090.1"/>
    <property type="molecule type" value="Genomic_DNA"/>
</dbReference>
<protein>
    <submittedName>
        <fullName evidence="2">Uncharacterized protein</fullName>
    </submittedName>
</protein>
<sequence>MSYPFAIPSLLVLRPALAPLTASLPELNNSEVAGAPLRPAAVDEARLITESFSLRSVLTVFPMVLNLDTVPERNPGAPVTLATLNDAYTCQRTIEVLHGIEPHLGGLANAFCVALNLALAPHIDSINATIARGQALTFNLMAGSLGYDGYRGIPKTAQNSCRVRARAREHDCSRTSSAPTANQ</sequence>
<dbReference type="AlphaFoldDB" id="A0AAD6YLI6"/>
<organism evidence="2 3">
    <name type="scientific">Mycena pura</name>
    <dbReference type="NCBI Taxonomy" id="153505"/>
    <lineage>
        <taxon>Eukaryota</taxon>
        <taxon>Fungi</taxon>
        <taxon>Dikarya</taxon>
        <taxon>Basidiomycota</taxon>
        <taxon>Agaricomycotina</taxon>
        <taxon>Agaricomycetes</taxon>
        <taxon>Agaricomycetidae</taxon>
        <taxon>Agaricales</taxon>
        <taxon>Marasmiineae</taxon>
        <taxon>Mycenaceae</taxon>
        <taxon>Mycena</taxon>
    </lineage>
</organism>
<evidence type="ECO:0000313" key="2">
    <source>
        <dbReference type="EMBL" id="KAJ7223090.1"/>
    </source>
</evidence>
<dbReference type="Proteomes" id="UP001219525">
    <property type="component" value="Unassembled WGS sequence"/>
</dbReference>
<name>A0AAD6YLI6_9AGAR</name>
<reference evidence="2" key="1">
    <citation type="submission" date="2023-03" db="EMBL/GenBank/DDBJ databases">
        <title>Massive genome expansion in bonnet fungi (Mycena s.s.) driven by repeated elements and novel gene families across ecological guilds.</title>
        <authorList>
            <consortium name="Lawrence Berkeley National Laboratory"/>
            <person name="Harder C.B."/>
            <person name="Miyauchi S."/>
            <person name="Viragh M."/>
            <person name="Kuo A."/>
            <person name="Thoen E."/>
            <person name="Andreopoulos B."/>
            <person name="Lu D."/>
            <person name="Skrede I."/>
            <person name="Drula E."/>
            <person name="Henrissat B."/>
            <person name="Morin E."/>
            <person name="Kohler A."/>
            <person name="Barry K."/>
            <person name="LaButti K."/>
            <person name="Morin E."/>
            <person name="Salamov A."/>
            <person name="Lipzen A."/>
            <person name="Mereny Z."/>
            <person name="Hegedus B."/>
            <person name="Baldrian P."/>
            <person name="Stursova M."/>
            <person name="Weitz H."/>
            <person name="Taylor A."/>
            <person name="Grigoriev I.V."/>
            <person name="Nagy L.G."/>
            <person name="Martin F."/>
            <person name="Kauserud H."/>
        </authorList>
    </citation>
    <scope>NUCLEOTIDE SEQUENCE</scope>
    <source>
        <strain evidence="2">9144</strain>
    </source>
</reference>
<feature type="chain" id="PRO_5042138730" evidence="1">
    <location>
        <begin position="23"/>
        <end position="183"/>
    </location>
</feature>
<comment type="caution">
    <text evidence="2">The sequence shown here is derived from an EMBL/GenBank/DDBJ whole genome shotgun (WGS) entry which is preliminary data.</text>
</comment>
<evidence type="ECO:0000313" key="3">
    <source>
        <dbReference type="Proteomes" id="UP001219525"/>
    </source>
</evidence>
<keyword evidence="3" id="KW-1185">Reference proteome</keyword>
<gene>
    <name evidence="2" type="ORF">GGX14DRAFT_557661</name>
</gene>
<proteinExistence type="predicted"/>